<dbReference type="STRING" id="105785.A0A2J7RJ63"/>
<dbReference type="EMBL" id="NEVH01003004">
    <property type="protein sequence ID" value="PNF40875.1"/>
    <property type="molecule type" value="Genomic_DNA"/>
</dbReference>
<dbReference type="OrthoDB" id="6757216at2759"/>
<protein>
    <recommendedName>
        <fullName evidence="1">RNA-directed DNA polymerase</fullName>
        <ecNumber evidence="1">2.7.7.49</ecNumber>
    </recommendedName>
</protein>
<dbReference type="Pfam" id="PF17921">
    <property type="entry name" value="Integrase_H2C2"/>
    <property type="match status" value="1"/>
</dbReference>
<accession>A0A2J7RJ63</accession>
<dbReference type="InterPro" id="IPR050951">
    <property type="entry name" value="Retrovirus_Pol_polyprotein"/>
</dbReference>
<dbReference type="Pfam" id="PF00665">
    <property type="entry name" value="rve"/>
    <property type="match status" value="1"/>
</dbReference>
<organism evidence="3 4">
    <name type="scientific">Cryptotermes secundus</name>
    <dbReference type="NCBI Taxonomy" id="105785"/>
    <lineage>
        <taxon>Eukaryota</taxon>
        <taxon>Metazoa</taxon>
        <taxon>Ecdysozoa</taxon>
        <taxon>Arthropoda</taxon>
        <taxon>Hexapoda</taxon>
        <taxon>Insecta</taxon>
        <taxon>Pterygota</taxon>
        <taxon>Neoptera</taxon>
        <taxon>Polyneoptera</taxon>
        <taxon>Dictyoptera</taxon>
        <taxon>Blattodea</taxon>
        <taxon>Blattoidea</taxon>
        <taxon>Termitoidae</taxon>
        <taxon>Kalotermitidae</taxon>
        <taxon>Cryptotermitinae</taxon>
        <taxon>Cryptotermes</taxon>
    </lineage>
</organism>
<comment type="caution">
    <text evidence="3">The sequence shown here is derived from an EMBL/GenBank/DDBJ whole genome shotgun (WGS) entry which is preliminary data.</text>
</comment>
<dbReference type="InterPro" id="IPR012337">
    <property type="entry name" value="RNaseH-like_sf"/>
</dbReference>
<dbReference type="Proteomes" id="UP000235965">
    <property type="component" value="Unassembled WGS sequence"/>
</dbReference>
<dbReference type="InterPro" id="IPR041588">
    <property type="entry name" value="Integrase_H2C2"/>
</dbReference>
<keyword evidence="4" id="KW-1185">Reference proteome</keyword>
<dbReference type="InterPro" id="IPR001584">
    <property type="entry name" value="Integrase_cat-core"/>
</dbReference>
<evidence type="ECO:0000256" key="1">
    <source>
        <dbReference type="ARBA" id="ARBA00012493"/>
    </source>
</evidence>
<dbReference type="GO" id="GO:0003676">
    <property type="term" value="F:nucleic acid binding"/>
    <property type="evidence" value="ECO:0007669"/>
    <property type="project" value="InterPro"/>
</dbReference>
<dbReference type="InParanoid" id="A0A2J7RJ63"/>
<sequence>MEGQVKRSEVKSEQELDVFCRKVKEGLSQRKDYMVLPIPEGTPRLVIPETMVGRLIRDHHDAKHAAHAGVKKLQHWMCKKYYWSNLHRDVEDYVLSCDQRARLKAGRVTTAPMGNLPEARGPREVVSIDITRPYATSRRGNRYLLTYIDHFTKRAEAVPLPDQEAMTVASAPAMQIFRRHGVCDKLLSDQGRNFTSDLIREICRLLGVDKIFTSPYRP</sequence>
<name>A0A2J7RJ63_9NEOP</name>
<dbReference type="AlphaFoldDB" id="A0A2J7RJ63"/>
<evidence type="ECO:0000313" key="3">
    <source>
        <dbReference type="EMBL" id="PNF40875.1"/>
    </source>
</evidence>
<evidence type="ECO:0000259" key="2">
    <source>
        <dbReference type="PROSITE" id="PS50994"/>
    </source>
</evidence>
<reference evidence="3 4" key="1">
    <citation type="submission" date="2017-12" db="EMBL/GenBank/DDBJ databases">
        <title>Hemimetabolous genomes reveal molecular basis of termite eusociality.</title>
        <authorList>
            <person name="Harrison M.C."/>
            <person name="Jongepier E."/>
            <person name="Robertson H.M."/>
            <person name="Arning N."/>
            <person name="Bitard-Feildel T."/>
            <person name="Chao H."/>
            <person name="Childers C.P."/>
            <person name="Dinh H."/>
            <person name="Doddapaneni H."/>
            <person name="Dugan S."/>
            <person name="Gowin J."/>
            <person name="Greiner C."/>
            <person name="Han Y."/>
            <person name="Hu H."/>
            <person name="Hughes D.S.T."/>
            <person name="Huylmans A.-K."/>
            <person name="Kemena C."/>
            <person name="Kremer L.P.M."/>
            <person name="Lee S.L."/>
            <person name="Lopez-Ezquerra A."/>
            <person name="Mallet L."/>
            <person name="Monroy-Kuhn J.M."/>
            <person name="Moser A."/>
            <person name="Murali S.C."/>
            <person name="Muzny D.M."/>
            <person name="Otani S."/>
            <person name="Piulachs M.-D."/>
            <person name="Poelchau M."/>
            <person name="Qu J."/>
            <person name="Schaub F."/>
            <person name="Wada-Katsumata A."/>
            <person name="Worley K.C."/>
            <person name="Xie Q."/>
            <person name="Ylla G."/>
            <person name="Poulsen M."/>
            <person name="Gibbs R.A."/>
            <person name="Schal C."/>
            <person name="Richards S."/>
            <person name="Belles X."/>
            <person name="Korb J."/>
            <person name="Bornberg-Bauer E."/>
        </authorList>
    </citation>
    <scope>NUCLEOTIDE SEQUENCE [LARGE SCALE GENOMIC DNA]</scope>
    <source>
        <tissue evidence="3">Whole body</tissue>
    </source>
</reference>
<dbReference type="PROSITE" id="PS50994">
    <property type="entry name" value="INTEGRASE"/>
    <property type="match status" value="1"/>
</dbReference>
<dbReference type="PANTHER" id="PTHR37984:SF15">
    <property type="entry name" value="INTEGRASE CATALYTIC DOMAIN-CONTAINING PROTEIN"/>
    <property type="match status" value="1"/>
</dbReference>
<dbReference type="Gene3D" id="1.10.340.70">
    <property type="match status" value="1"/>
</dbReference>
<dbReference type="GO" id="GO:0015074">
    <property type="term" value="P:DNA integration"/>
    <property type="evidence" value="ECO:0007669"/>
    <property type="project" value="InterPro"/>
</dbReference>
<dbReference type="GO" id="GO:0003964">
    <property type="term" value="F:RNA-directed DNA polymerase activity"/>
    <property type="evidence" value="ECO:0007669"/>
    <property type="project" value="UniProtKB-EC"/>
</dbReference>
<dbReference type="Gene3D" id="3.30.420.10">
    <property type="entry name" value="Ribonuclease H-like superfamily/Ribonuclease H"/>
    <property type="match status" value="1"/>
</dbReference>
<dbReference type="PANTHER" id="PTHR37984">
    <property type="entry name" value="PROTEIN CBG26694"/>
    <property type="match status" value="1"/>
</dbReference>
<feature type="domain" description="Integrase catalytic" evidence="2">
    <location>
        <begin position="118"/>
        <end position="218"/>
    </location>
</feature>
<evidence type="ECO:0000313" key="4">
    <source>
        <dbReference type="Proteomes" id="UP000235965"/>
    </source>
</evidence>
<gene>
    <name evidence="3" type="ORF">B7P43_G15807</name>
</gene>
<proteinExistence type="predicted"/>
<dbReference type="InterPro" id="IPR036397">
    <property type="entry name" value="RNaseH_sf"/>
</dbReference>
<dbReference type="SUPFAM" id="SSF53098">
    <property type="entry name" value="Ribonuclease H-like"/>
    <property type="match status" value="1"/>
</dbReference>
<dbReference type="EC" id="2.7.7.49" evidence="1"/>